<dbReference type="InterPro" id="IPR004681">
    <property type="entry name" value="TRAP_DctM"/>
</dbReference>
<dbReference type="EMBL" id="MWQY01000010">
    <property type="protein sequence ID" value="ORC35150.1"/>
    <property type="molecule type" value="Genomic_DNA"/>
</dbReference>
<evidence type="ECO:0000259" key="8">
    <source>
        <dbReference type="Pfam" id="PF06808"/>
    </source>
</evidence>
<name>A0A1Y1RXR0_9SPIO</name>
<dbReference type="PANTHER" id="PTHR33362:SF4">
    <property type="entry name" value="2,3-DIKETO-L-GULONATE TRAP TRANSPORTER LARGE PERMEASE PROTEIN YIAN"/>
    <property type="match status" value="1"/>
</dbReference>
<feature type="transmembrane region" description="Helical" evidence="7">
    <location>
        <begin position="50"/>
        <end position="69"/>
    </location>
</feature>
<evidence type="ECO:0000256" key="4">
    <source>
        <dbReference type="ARBA" id="ARBA00022692"/>
    </source>
</evidence>
<comment type="subcellular location">
    <subcellularLocation>
        <location evidence="1">Cell inner membrane</location>
        <topology evidence="1">Multi-pass membrane protein</topology>
    </subcellularLocation>
</comment>
<organism evidence="9 10">
    <name type="scientific">Marispirochaeta aestuarii</name>
    <dbReference type="NCBI Taxonomy" id="1963862"/>
    <lineage>
        <taxon>Bacteria</taxon>
        <taxon>Pseudomonadati</taxon>
        <taxon>Spirochaetota</taxon>
        <taxon>Spirochaetia</taxon>
        <taxon>Spirochaetales</taxon>
        <taxon>Spirochaetaceae</taxon>
        <taxon>Marispirochaeta</taxon>
    </lineage>
</organism>
<dbReference type="Pfam" id="PF06808">
    <property type="entry name" value="DctM"/>
    <property type="match status" value="1"/>
</dbReference>
<dbReference type="OrthoDB" id="370245at2"/>
<keyword evidence="10" id="KW-1185">Reference proteome</keyword>
<evidence type="ECO:0000313" key="10">
    <source>
        <dbReference type="Proteomes" id="UP000192343"/>
    </source>
</evidence>
<proteinExistence type="predicted"/>
<feature type="domain" description="TRAP C4-dicarboxylate transport system permease DctM subunit" evidence="8">
    <location>
        <begin position="6"/>
        <end position="416"/>
    </location>
</feature>
<dbReference type="PIRSF" id="PIRSF006066">
    <property type="entry name" value="HI0050"/>
    <property type="match status" value="1"/>
</dbReference>
<dbReference type="AlphaFoldDB" id="A0A1Y1RXR0"/>
<feature type="transmembrane region" description="Helical" evidence="7">
    <location>
        <begin position="240"/>
        <end position="256"/>
    </location>
</feature>
<keyword evidence="6 7" id="KW-0472">Membrane</keyword>
<evidence type="ECO:0000313" key="9">
    <source>
        <dbReference type="EMBL" id="ORC35150.1"/>
    </source>
</evidence>
<evidence type="ECO:0000256" key="6">
    <source>
        <dbReference type="ARBA" id="ARBA00023136"/>
    </source>
</evidence>
<keyword evidence="3" id="KW-0997">Cell inner membrane</keyword>
<dbReference type="Proteomes" id="UP000192343">
    <property type="component" value="Unassembled WGS sequence"/>
</dbReference>
<feature type="transmembrane region" description="Helical" evidence="7">
    <location>
        <begin position="277"/>
        <end position="294"/>
    </location>
</feature>
<accession>A0A1Y1RXR0</accession>
<evidence type="ECO:0000256" key="7">
    <source>
        <dbReference type="SAM" id="Phobius"/>
    </source>
</evidence>
<evidence type="ECO:0000256" key="5">
    <source>
        <dbReference type="ARBA" id="ARBA00022989"/>
    </source>
</evidence>
<dbReference type="InterPro" id="IPR010656">
    <property type="entry name" value="DctM"/>
</dbReference>
<feature type="transmembrane region" description="Helical" evidence="7">
    <location>
        <begin position="333"/>
        <end position="351"/>
    </location>
</feature>
<sequence>MELVTIVFLVLLFLGMPVGFAVGIAGATFFLQHPELPLITMVQLPISQTQNVTLLAVPLFIFAGTLMNASGITRRMVKLAMLLAGHMRGGMAQVSVVLSTLMGGCSGSTNADAAMEARILGPEMERQGYPKAFTAVVIGFTALITSTIPPGIGMILYGTVGQVSIGRLFAAGLTSGLILMGTLMIGVAIMSRIRHFPRGREQRATIRDILGSLKETIWALIFPFVLLGSLRIGIFTPAEVGGLACVYAIVIGFFVYKDLTVKSLITTLLESVRDIGGIMYMIAMSAIFGYGIPIDKVPARISALITGFTGSTFLTMAIVIGILILFGMFMDGAIVIILVTPILLPLVEAVGVNPVLFGIITTVVVTMGVLTPPFGIAMYVVNGILGSKLEDYLRESIPFIFVILVTVFIYLVFPKIILAAPNLLYG</sequence>
<evidence type="ECO:0000256" key="2">
    <source>
        <dbReference type="ARBA" id="ARBA00022475"/>
    </source>
</evidence>
<dbReference type="RefSeq" id="WP_083050647.1">
    <property type="nucleotide sequence ID" value="NZ_MWQY01000010.1"/>
</dbReference>
<evidence type="ECO:0000256" key="3">
    <source>
        <dbReference type="ARBA" id="ARBA00022519"/>
    </source>
</evidence>
<feature type="transmembrane region" description="Helical" evidence="7">
    <location>
        <begin position="300"/>
        <end position="326"/>
    </location>
</feature>
<keyword evidence="2" id="KW-1003">Cell membrane</keyword>
<comment type="caution">
    <text evidence="9">The sequence shown here is derived from an EMBL/GenBank/DDBJ whole genome shotgun (WGS) entry which is preliminary data.</text>
</comment>
<evidence type="ECO:0000256" key="1">
    <source>
        <dbReference type="ARBA" id="ARBA00004429"/>
    </source>
</evidence>
<feature type="transmembrane region" description="Helical" evidence="7">
    <location>
        <begin position="397"/>
        <end position="420"/>
    </location>
</feature>
<dbReference type="GO" id="GO:0005886">
    <property type="term" value="C:plasma membrane"/>
    <property type="evidence" value="ECO:0007669"/>
    <property type="project" value="UniProtKB-SubCell"/>
</dbReference>
<dbReference type="PANTHER" id="PTHR33362">
    <property type="entry name" value="SIALIC ACID TRAP TRANSPORTER PERMEASE PROTEIN SIAT-RELATED"/>
    <property type="match status" value="1"/>
</dbReference>
<gene>
    <name evidence="9" type="ORF">B4O97_10490</name>
</gene>
<dbReference type="STRING" id="1963862.B4O97_10490"/>
<protein>
    <submittedName>
        <fullName evidence="9">C4-dicarboxylate ABC transporter</fullName>
    </submittedName>
</protein>
<reference evidence="9 10" key="1">
    <citation type="submission" date="2017-03" db="EMBL/GenBank/DDBJ databases">
        <title>Draft Genome sequence of Marispirochaeta sp. strain JC444.</title>
        <authorList>
            <person name="Shivani Y."/>
            <person name="Subhash Y."/>
            <person name="Sasikala C."/>
            <person name="Ramana C."/>
        </authorList>
    </citation>
    <scope>NUCLEOTIDE SEQUENCE [LARGE SCALE GENOMIC DNA]</scope>
    <source>
        <strain evidence="9 10">JC444</strain>
    </source>
</reference>
<feature type="transmembrane region" description="Helical" evidence="7">
    <location>
        <begin position="132"/>
        <end position="156"/>
    </location>
</feature>
<dbReference type="NCBIfam" id="TIGR00786">
    <property type="entry name" value="dctM"/>
    <property type="match status" value="1"/>
</dbReference>
<keyword evidence="4 7" id="KW-0812">Transmembrane</keyword>
<feature type="transmembrane region" description="Helical" evidence="7">
    <location>
        <begin position="168"/>
        <end position="190"/>
    </location>
</feature>
<dbReference type="GO" id="GO:0022857">
    <property type="term" value="F:transmembrane transporter activity"/>
    <property type="evidence" value="ECO:0007669"/>
    <property type="project" value="TreeGrafter"/>
</dbReference>
<keyword evidence="5 7" id="KW-1133">Transmembrane helix</keyword>
<feature type="transmembrane region" description="Helical" evidence="7">
    <location>
        <begin position="357"/>
        <end position="385"/>
    </location>
</feature>